<dbReference type="Proteomes" id="UP000823561">
    <property type="component" value="Chromosome 20"/>
</dbReference>
<dbReference type="Gene3D" id="1.25.10.10">
    <property type="entry name" value="Leucine-rich Repeat Variant"/>
    <property type="match status" value="1"/>
</dbReference>
<dbReference type="SUPFAM" id="SSF48371">
    <property type="entry name" value="ARM repeat"/>
    <property type="match status" value="1"/>
</dbReference>
<dbReference type="InterPro" id="IPR016024">
    <property type="entry name" value="ARM-type_fold"/>
</dbReference>
<evidence type="ECO:0000313" key="2">
    <source>
        <dbReference type="Proteomes" id="UP000823561"/>
    </source>
</evidence>
<protein>
    <submittedName>
        <fullName evidence="1">Uncharacterized protein</fullName>
    </submittedName>
</protein>
<evidence type="ECO:0000313" key="1">
    <source>
        <dbReference type="EMBL" id="KAG5264240.1"/>
    </source>
</evidence>
<dbReference type="AlphaFoldDB" id="A0AAV6FND6"/>
<proteinExistence type="predicted"/>
<reference evidence="1" key="1">
    <citation type="submission" date="2020-10" db="EMBL/GenBank/DDBJ databases">
        <title>Chromosome-scale genome assembly of the Allis shad, Alosa alosa.</title>
        <authorList>
            <person name="Margot Z."/>
            <person name="Christophe K."/>
            <person name="Cabau C."/>
            <person name="Louis A."/>
            <person name="Berthelot C."/>
            <person name="Parey E."/>
            <person name="Roest Crollius H."/>
            <person name="Montfort J."/>
            <person name="Robinson-Rechavi M."/>
            <person name="Bucao C."/>
            <person name="Bouchez O."/>
            <person name="Gislard M."/>
            <person name="Lluch J."/>
            <person name="Milhes M."/>
            <person name="Lampietro C."/>
            <person name="Lopez Roques C."/>
            <person name="Donnadieu C."/>
            <person name="Braasch I."/>
            <person name="Desvignes T."/>
            <person name="Postlethwait J."/>
            <person name="Bobe J."/>
            <person name="Guiguen Y."/>
        </authorList>
    </citation>
    <scope>NUCLEOTIDE SEQUENCE</scope>
    <source>
        <strain evidence="1">M-15738</strain>
        <tissue evidence="1">Blood</tissue>
    </source>
</reference>
<comment type="caution">
    <text evidence="1">The sequence shown here is derived from an EMBL/GenBank/DDBJ whole genome shotgun (WGS) entry which is preliminary data.</text>
</comment>
<dbReference type="PANTHER" id="PTHR37679">
    <property type="entry name" value="ARMADILLO-LIKE HELICAL DOMAIN-CONTAINING PROTEIN 2"/>
    <property type="match status" value="1"/>
</dbReference>
<dbReference type="InterPro" id="IPR040268">
    <property type="entry name" value="ARMH2"/>
</dbReference>
<dbReference type="Pfam" id="PF17822">
    <property type="entry name" value="ARMH2"/>
    <property type="match status" value="1"/>
</dbReference>
<accession>A0AAV6FND6</accession>
<organism evidence="1 2">
    <name type="scientific">Alosa alosa</name>
    <name type="common">allis shad</name>
    <dbReference type="NCBI Taxonomy" id="278164"/>
    <lineage>
        <taxon>Eukaryota</taxon>
        <taxon>Metazoa</taxon>
        <taxon>Chordata</taxon>
        <taxon>Craniata</taxon>
        <taxon>Vertebrata</taxon>
        <taxon>Euteleostomi</taxon>
        <taxon>Actinopterygii</taxon>
        <taxon>Neopterygii</taxon>
        <taxon>Teleostei</taxon>
        <taxon>Clupei</taxon>
        <taxon>Clupeiformes</taxon>
        <taxon>Clupeoidei</taxon>
        <taxon>Clupeidae</taxon>
        <taxon>Alosa</taxon>
    </lineage>
</organism>
<dbReference type="InterPro" id="IPR011989">
    <property type="entry name" value="ARM-like"/>
</dbReference>
<sequence>MYQLLSKLYHNYIRVHLFGNVEQSTSFEEDTGKIRHHKNIREAGAQLQNEALPIEKRLEAAHKLGVLGYTGGYEAGKIAADFLPTLVDLLTQRWVELSDEHLTLLLEALSTVCYGHLSNQAQARSLGLVSALPAMLTPAAPHSTRVKMWACYLLDVLCCNFVPALRTLEREPGLQPSLEALQAEDWMGWPWNYATVLLLVLGFKHIEPIVRNGEPRLTHTGTVE</sequence>
<dbReference type="EMBL" id="JADWDJ010000020">
    <property type="protein sequence ID" value="KAG5264240.1"/>
    <property type="molecule type" value="Genomic_DNA"/>
</dbReference>
<dbReference type="PANTHER" id="PTHR37679:SF1">
    <property type="entry name" value="ARMADILLO-LIKE HELICAL DOMAIN-CONTAINING PROTEIN 2"/>
    <property type="match status" value="1"/>
</dbReference>
<gene>
    <name evidence="1" type="ORF">AALO_G00251500</name>
</gene>
<keyword evidence="2" id="KW-1185">Reference proteome</keyword>
<name>A0AAV6FND6_9TELE</name>